<evidence type="ECO:0000256" key="3">
    <source>
        <dbReference type="ARBA" id="ARBA00022490"/>
    </source>
</evidence>
<dbReference type="GO" id="GO:0005634">
    <property type="term" value="C:nucleus"/>
    <property type="evidence" value="ECO:0007669"/>
    <property type="project" value="UniProtKB-SubCell"/>
</dbReference>
<keyword evidence="4 7" id="KW-0175">Coiled coil</keyword>
<feature type="coiled-coil region" evidence="7">
    <location>
        <begin position="141"/>
        <end position="186"/>
    </location>
</feature>
<evidence type="ECO:0000256" key="4">
    <source>
        <dbReference type="ARBA" id="ARBA00023054"/>
    </source>
</evidence>
<keyword evidence="12" id="KW-1185">Reference proteome</keyword>
<dbReference type="GO" id="GO:0045944">
    <property type="term" value="P:positive regulation of transcription by RNA polymerase II"/>
    <property type="evidence" value="ECO:0007669"/>
    <property type="project" value="TreeGrafter"/>
</dbReference>
<feature type="domain" description="SKICH" evidence="10">
    <location>
        <begin position="7"/>
        <end position="109"/>
    </location>
</feature>
<evidence type="ECO:0000256" key="7">
    <source>
        <dbReference type="SAM" id="Coils"/>
    </source>
</evidence>
<comment type="caution">
    <text evidence="11">The sequence shown here is derived from an EMBL/GenBank/DDBJ whole genome shotgun (WGS) entry which is preliminary data.</text>
</comment>
<name>A0A5C6N9F6_9TELE</name>
<dbReference type="GO" id="GO:0003713">
    <property type="term" value="F:transcription coactivator activity"/>
    <property type="evidence" value="ECO:0007669"/>
    <property type="project" value="TreeGrafter"/>
</dbReference>
<dbReference type="EMBL" id="RHFK02000017">
    <property type="protein sequence ID" value="TWW62237.1"/>
    <property type="molecule type" value="Genomic_DNA"/>
</dbReference>
<evidence type="ECO:0000256" key="6">
    <source>
        <dbReference type="ARBA" id="ARBA00037963"/>
    </source>
</evidence>
<feature type="region of interest" description="Disordered" evidence="8">
    <location>
        <begin position="486"/>
        <end position="571"/>
    </location>
</feature>
<keyword evidence="5" id="KW-0539">Nucleus</keyword>
<accession>A0A5C6N9F6</accession>
<dbReference type="Pfam" id="PF17751">
    <property type="entry name" value="SKICH"/>
    <property type="match status" value="1"/>
</dbReference>
<evidence type="ECO:0000256" key="8">
    <source>
        <dbReference type="SAM" id="MobiDB-lite"/>
    </source>
</evidence>
<sequence length="590" mass="67863">MDKQPTVVFRNVGQLYFPQTRVECHYSLTPDHQWNSSDWVGIFQLGSSVKRYHTYTWALVPEGHTDGNSANCCVVFHASYLPQPGAVRYEFRYVDKVGQVCARSPPFTFCLPKPLEELETLKEEEDEEDGEEELLLVVPRAQLLQSRLEECLKRQEEVQQALDVTEKEVEKEKENSRRARGEWERERDAMREVISKLRDGMRENYEKLKKMEGKHEDVKYSRENLTSELTTLMAERAESQQRIRDLEEENKVLRQGEREGNLEIDRQELKERLKKTSSQMKHDEEKKKTLQAETEAALQEARGLQERLEVSEHLAEGLRRELRELGARQGYTHTELHQARLQVAQLTLQLSEEDLLLREERANWALEREAYKHGAESDKKKIQELSCEVQRKEEWLQEERREREKLEAELGSDRECNRVLLSNARRELQELKSSLRKVQREREEQADKKATTLPFTEVVMMNEPPGSFFIFRKICVLQERLNSGPWSVQGSGTGPEVDSSGGAPSPGCSSVDEEGCSSASPRSIDSPLFSSADPEQPGAPETCAETRIVDKEDAFTAGTQDEDAAGDGKTLDFPQRVDFILSELADSPMW</sequence>
<dbReference type="InterPro" id="IPR051002">
    <property type="entry name" value="UBA_autophagy_assoc_protein"/>
</dbReference>
<feature type="coiled-coil region" evidence="7">
    <location>
        <begin position="222"/>
        <end position="328"/>
    </location>
</feature>
<dbReference type="AlphaFoldDB" id="A0A5C6N9F6"/>
<evidence type="ECO:0000256" key="2">
    <source>
        <dbReference type="ARBA" id="ARBA00004496"/>
    </source>
</evidence>
<evidence type="ECO:0000313" key="11">
    <source>
        <dbReference type="EMBL" id="TWW62237.1"/>
    </source>
</evidence>
<dbReference type="PANTHER" id="PTHR31915:SF5">
    <property type="entry name" value="CALCIUM-BINDING AND COILED-COIL DOMAIN-CONTAINING PROTEIN 1"/>
    <property type="match status" value="1"/>
</dbReference>
<feature type="domain" description="Calcium binding and coiled-coil" evidence="9">
    <location>
        <begin position="291"/>
        <end position="451"/>
    </location>
</feature>
<protein>
    <submittedName>
        <fullName evidence="11">Calcium-binding and coiled-coil domain-containing protein 1</fullName>
    </submittedName>
</protein>
<comment type="subcellular location">
    <subcellularLocation>
        <location evidence="2">Cytoplasm</location>
    </subcellularLocation>
    <subcellularLocation>
        <location evidence="1">Nucleus</location>
    </subcellularLocation>
</comment>
<keyword evidence="3" id="KW-0963">Cytoplasm</keyword>
<reference evidence="11 12" key="1">
    <citation type="submission" date="2019-04" db="EMBL/GenBank/DDBJ databases">
        <title>Chromosome genome assembly for Takifugu flavidus.</title>
        <authorList>
            <person name="Xiao S."/>
        </authorList>
    </citation>
    <scope>NUCLEOTIDE SEQUENCE [LARGE SCALE GENOMIC DNA]</scope>
    <source>
        <strain evidence="11">HTHZ2018</strain>
        <tissue evidence="11">Muscle</tissue>
    </source>
</reference>
<evidence type="ECO:0000256" key="1">
    <source>
        <dbReference type="ARBA" id="ARBA00004123"/>
    </source>
</evidence>
<dbReference type="InterPro" id="IPR041611">
    <property type="entry name" value="SKICH"/>
</dbReference>
<feature type="coiled-coil region" evidence="7">
    <location>
        <begin position="382"/>
        <end position="448"/>
    </location>
</feature>
<dbReference type="GO" id="GO:0005737">
    <property type="term" value="C:cytoplasm"/>
    <property type="evidence" value="ECO:0007669"/>
    <property type="project" value="UniProtKB-SubCell"/>
</dbReference>
<dbReference type="Gene3D" id="2.60.40.2840">
    <property type="match status" value="1"/>
</dbReference>
<dbReference type="InterPro" id="IPR012852">
    <property type="entry name" value="CALCOCO1-like"/>
</dbReference>
<evidence type="ECO:0000259" key="10">
    <source>
        <dbReference type="Pfam" id="PF17751"/>
    </source>
</evidence>
<gene>
    <name evidence="11" type="ORF">D4764_04G0008840</name>
</gene>
<dbReference type="PANTHER" id="PTHR31915">
    <property type="entry name" value="SKICH DOMAIN-CONTAINING PROTEIN"/>
    <property type="match status" value="1"/>
</dbReference>
<proteinExistence type="inferred from homology"/>
<comment type="similarity">
    <text evidence="6">Belongs to the CALCOCO family.</text>
</comment>
<dbReference type="Proteomes" id="UP000324091">
    <property type="component" value="Chromosome 4"/>
</dbReference>
<evidence type="ECO:0000259" key="9">
    <source>
        <dbReference type="Pfam" id="PF07888"/>
    </source>
</evidence>
<evidence type="ECO:0000256" key="5">
    <source>
        <dbReference type="ARBA" id="ARBA00023242"/>
    </source>
</evidence>
<feature type="compositionally biased region" description="Low complexity" evidence="8">
    <location>
        <begin position="499"/>
        <end position="510"/>
    </location>
</feature>
<organism evidence="11 12">
    <name type="scientific">Takifugu flavidus</name>
    <name type="common">sansaifugu</name>
    <dbReference type="NCBI Taxonomy" id="433684"/>
    <lineage>
        <taxon>Eukaryota</taxon>
        <taxon>Metazoa</taxon>
        <taxon>Chordata</taxon>
        <taxon>Craniata</taxon>
        <taxon>Vertebrata</taxon>
        <taxon>Euteleostomi</taxon>
        <taxon>Actinopterygii</taxon>
        <taxon>Neopterygii</taxon>
        <taxon>Teleostei</taxon>
        <taxon>Neoteleostei</taxon>
        <taxon>Acanthomorphata</taxon>
        <taxon>Eupercaria</taxon>
        <taxon>Tetraodontiformes</taxon>
        <taxon>Tetradontoidea</taxon>
        <taxon>Tetraodontidae</taxon>
        <taxon>Takifugu</taxon>
    </lineage>
</organism>
<dbReference type="Pfam" id="PF07888">
    <property type="entry name" value="CALCOCO1"/>
    <property type="match status" value="1"/>
</dbReference>
<evidence type="ECO:0000313" key="12">
    <source>
        <dbReference type="Proteomes" id="UP000324091"/>
    </source>
</evidence>